<dbReference type="AlphaFoldDB" id="A0A9W4H4C2"/>
<evidence type="ECO:0000256" key="1">
    <source>
        <dbReference type="SAM" id="SignalP"/>
    </source>
</evidence>
<sequence length="489" mass="51633">MKDIRRSRPRTGTRGLVGGAAMVLLAGPALGLAAPTGAAAAVPQAGAGSTAHGGHAPEVTVRRGGPARTVPFVVRGPGEAVLTLDSRAPGVSWGTAGSESAVVSAYVDGRYTTDIVIPSDQPTTRTFSLGHLERGPHRLEFRFAADRSPQGARSARLGAVAVQVYGETTDMGLVLRNAPVYYGRNLPELGTAFQSATTDAPLYSYHEVLPAKTPGHKVLQYTVIWTNEDGGTNSPALMARWGRTTDIEWAYDVEVDAQGKPVPGSGVYQAANHQTLVFAGGHEGDRPLLETCTSNNNLCDVVDDPMRFSPAPVQELPAGQPREHMMDVNPWLYPVMAQEMTREGKIESPSDPATPGLGDQRTYLYLAVAHTAAPSTDAGSVGLSIGVRLKGDPALYRSNHVDPTWSVTREGTAATTVELPAGTTQSDIEEIVALRTPVVETGASLTVTAVTRAFFLGEDYLPSASFLDWTGSTVLTRQAPSATLWAPAS</sequence>
<organism evidence="2 3">
    <name type="scientific">Actinacidiphila bryophytorum</name>
    <dbReference type="NCBI Taxonomy" id="1436133"/>
    <lineage>
        <taxon>Bacteria</taxon>
        <taxon>Bacillati</taxon>
        <taxon>Actinomycetota</taxon>
        <taxon>Actinomycetes</taxon>
        <taxon>Kitasatosporales</taxon>
        <taxon>Streptomycetaceae</taxon>
        <taxon>Actinacidiphila</taxon>
    </lineage>
</organism>
<gene>
    <name evidence="2" type="ORF">SBRY_50241</name>
</gene>
<name>A0A9W4H4C2_9ACTN</name>
<dbReference type="RefSeq" id="WP_240165262.1">
    <property type="nucleotide sequence ID" value="NZ_CAJVAX010000019.1"/>
</dbReference>
<dbReference type="Proteomes" id="UP001153328">
    <property type="component" value="Unassembled WGS sequence"/>
</dbReference>
<comment type="caution">
    <text evidence="2">The sequence shown here is derived from an EMBL/GenBank/DDBJ whole genome shotgun (WGS) entry which is preliminary data.</text>
</comment>
<keyword evidence="3" id="KW-1185">Reference proteome</keyword>
<accession>A0A9W4H4C2</accession>
<feature type="signal peptide" evidence="1">
    <location>
        <begin position="1"/>
        <end position="40"/>
    </location>
</feature>
<reference evidence="2" key="1">
    <citation type="submission" date="2021-06" db="EMBL/GenBank/DDBJ databases">
        <authorList>
            <person name="Arsene-Ploetze F."/>
        </authorList>
    </citation>
    <scope>NUCLEOTIDE SEQUENCE</scope>
    <source>
        <strain evidence="2">SBRY1</strain>
    </source>
</reference>
<dbReference type="PROSITE" id="PS51318">
    <property type="entry name" value="TAT"/>
    <property type="match status" value="1"/>
</dbReference>
<dbReference type="InterPro" id="IPR006311">
    <property type="entry name" value="TAT_signal"/>
</dbReference>
<proteinExistence type="predicted"/>
<keyword evidence="1" id="KW-0732">Signal</keyword>
<evidence type="ECO:0000313" key="3">
    <source>
        <dbReference type="Proteomes" id="UP001153328"/>
    </source>
</evidence>
<dbReference type="EMBL" id="CAJVAX010000019">
    <property type="protein sequence ID" value="CAG7649987.1"/>
    <property type="molecule type" value="Genomic_DNA"/>
</dbReference>
<protein>
    <submittedName>
        <fullName evidence="2">Uncharacterized protein</fullName>
    </submittedName>
</protein>
<feature type="chain" id="PRO_5040919226" evidence="1">
    <location>
        <begin position="41"/>
        <end position="489"/>
    </location>
</feature>
<evidence type="ECO:0000313" key="2">
    <source>
        <dbReference type="EMBL" id="CAG7649987.1"/>
    </source>
</evidence>